<feature type="non-terminal residue" evidence="2">
    <location>
        <position position="57"/>
    </location>
</feature>
<comment type="caution">
    <text evidence="2">The sequence shown here is derived from an EMBL/GenBank/DDBJ whole genome shotgun (WGS) entry which is preliminary data.</text>
</comment>
<evidence type="ECO:0000313" key="2">
    <source>
        <dbReference type="EMBL" id="CAG5121862.1"/>
    </source>
</evidence>
<keyword evidence="3" id="KW-1185">Reference proteome</keyword>
<gene>
    <name evidence="2" type="ORF">CUNI_LOCUS7420</name>
</gene>
<proteinExistence type="predicted"/>
<accession>A0A8S3Z3C2</accession>
<dbReference type="AlphaFoldDB" id="A0A8S3Z3C2"/>
<evidence type="ECO:0000256" key="1">
    <source>
        <dbReference type="SAM" id="MobiDB-lite"/>
    </source>
</evidence>
<name>A0A8S3Z3C2_9EUPU</name>
<dbReference type="OrthoDB" id="412680at2759"/>
<sequence length="57" mass="6409">SGFLQLGDVEYLIEPIRGHNQSKDGGQPHLVYRRSALHDKQDFKSRSQQEGPTCGVK</sequence>
<dbReference type="Proteomes" id="UP000678393">
    <property type="component" value="Unassembled WGS sequence"/>
</dbReference>
<feature type="region of interest" description="Disordered" evidence="1">
    <location>
        <begin position="38"/>
        <end position="57"/>
    </location>
</feature>
<protein>
    <submittedName>
        <fullName evidence="2">Uncharacterized protein</fullName>
    </submittedName>
</protein>
<reference evidence="2" key="1">
    <citation type="submission" date="2021-04" db="EMBL/GenBank/DDBJ databases">
        <authorList>
            <consortium name="Molecular Ecology Group"/>
        </authorList>
    </citation>
    <scope>NUCLEOTIDE SEQUENCE</scope>
</reference>
<organism evidence="2 3">
    <name type="scientific">Candidula unifasciata</name>
    <dbReference type="NCBI Taxonomy" id="100452"/>
    <lineage>
        <taxon>Eukaryota</taxon>
        <taxon>Metazoa</taxon>
        <taxon>Spiralia</taxon>
        <taxon>Lophotrochozoa</taxon>
        <taxon>Mollusca</taxon>
        <taxon>Gastropoda</taxon>
        <taxon>Heterobranchia</taxon>
        <taxon>Euthyneura</taxon>
        <taxon>Panpulmonata</taxon>
        <taxon>Eupulmonata</taxon>
        <taxon>Stylommatophora</taxon>
        <taxon>Helicina</taxon>
        <taxon>Helicoidea</taxon>
        <taxon>Geomitridae</taxon>
        <taxon>Candidula</taxon>
    </lineage>
</organism>
<evidence type="ECO:0000313" key="3">
    <source>
        <dbReference type="Proteomes" id="UP000678393"/>
    </source>
</evidence>
<feature type="compositionally biased region" description="Basic and acidic residues" evidence="1">
    <location>
        <begin position="38"/>
        <end position="47"/>
    </location>
</feature>
<dbReference type="EMBL" id="CAJHNH020001177">
    <property type="protein sequence ID" value="CAG5121862.1"/>
    <property type="molecule type" value="Genomic_DNA"/>
</dbReference>
<feature type="non-terminal residue" evidence="2">
    <location>
        <position position="1"/>
    </location>
</feature>